<evidence type="ECO:0000256" key="4">
    <source>
        <dbReference type="ARBA" id="ARBA00023136"/>
    </source>
</evidence>
<evidence type="ECO:0000256" key="3">
    <source>
        <dbReference type="ARBA" id="ARBA00022989"/>
    </source>
</evidence>
<keyword evidence="4 5" id="KW-0472">Membrane</keyword>
<keyword evidence="8" id="KW-1185">Reference proteome</keyword>
<feature type="transmembrane region" description="Helical" evidence="5">
    <location>
        <begin position="415"/>
        <end position="436"/>
    </location>
</feature>
<reference evidence="6" key="2">
    <citation type="submission" date="2008-07" db="EMBL/GenBank/DDBJ databases">
        <authorList>
            <person name="Genoscope - CEA"/>
        </authorList>
    </citation>
    <scope>NUCLEOTIDE SEQUENCE</scope>
    <source>
        <strain evidence="6">S mat+</strain>
    </source>
</reference>
<evidence type="ECO:0000256" key="2">
    <source>
        <dbReference type="ARBA" id="ARBA00022692"/>
    </source>
</evidence>
<dbReference type="SUPFAM" id="SSF103473">
    <property type="entry name" value="MFS general substrate transporter"/>
    <property type="match status" value="1"/>
</dbReference>
<proteinExistence type="predicted"/>
<dbReference type="AlphaFoldDB" id="B2ACZ8"/>
<dbReference type="Proteomes" id="UP000001197">
    <property type="component" value="Chromosome 3"/>
</dbReference>
<dbReference type="GO" id="GO:0022857">
    <property type="term" value="F:transmembrane transporter activity"/>
    <property type="evidence" value="ECO:0007669"/>
    <property type="project" value="InterPro"/>
</dbReference>
<feature type="transmembrane region" description="Helical" evidence="5">
    <location>
        <begin position="108"/>
        <end position="131"/>
    </location>
</feature>
<feature type="transmembrane region" description="Helical" evidence="5">
    <location>
        <begin position="225"/>
        <end position="250"/>
    </location>
</feature>
<dbReference type="eggNOG" id="KOG3098">
    <property type="taxonomic scope" value="Eukaryota"/>
</dbReference>
<feature type="transmembrane region" description="Helical" evidence="5">
    <location>
        <begin position="181"/>
        <end position="204"/>
    </location>
</feature>
<organism evidence="6">
    <name type="scientific">Podospora anserina (strain S / ATCC MYA-4624 / DSM 980 / FGSC 10383)</name>
    <name type="common">Pleurage anserina</name>
    <dbReference type="NCBI Taxonomy" id="515849"/>
    <lineage>
        <taxon>Eukaryota</taxon>
        <taxon>Fungi</taxon>
        <taxon>Dikarya</taxon>
        <taxon>Ascomycota</taxon>
        <taxon>Pezizomycotina</taxon>
        <taxon>Sordariomycetes</taxon>
        <taxon>Sordariomycetidae</taxon>
        <taxon>Sordariales</taxon>
        <taxon>Podosporaceae</taxon>
        <taxon>Podospora</taxon>
        <taxon>Podospora anserina</taxon>
    </lineage>
</organism>
<evidence type="ECO:0000313" key="6">
    <source>
        <dbReference type="EMBL" id="CAP61313.1"/>
    </source>
</evidence>
<dbReference type="STRING" id="515849.B2ACZ8"/>
<dbReference type="Gene3D" id="1.20.1250.20">
    <property type="entry name" value="MFS general substrate transporter like domains"/>
    <property type="match status" value="1"/>
</dbReference>
<dbReference type="HOGENOM" id="CLU_030884_1_2_1"/>
<comment type="subcellular location">
    <subcellularLocation>
        <location evidence="1">Membrane</location>
        <topology evidence="1">Multi-pass membrane protein</topology>
    </subcellularLocation>
</comment>
<keyword evidence="2 5" id="KW-0812">Transmembrane</keyword>
<dbReference type="KEGG" id="pan:PODANSg553"/>
<dbReference type="Pfam" id="PF07690">
    <property type="entry name" value="MFS_1"/>
    <property type="match status" value="1"/>
</dbReference>
<dbReference type="InterPro" id="IPR051617">
    <property type="entry name" value="UNC-93-like_regulator"/>
</dbReference>
<dbReference type="InterPro" id="IPR011701">
    <property type="entry name" value="MFS"/>
</dbReference>
<feature type="transmembrane region" description="Helical" evidence="5">
    <location>
        <begin position="84"/>
        <end position="102"/>
    </location>
</feature>
<protein>
    <submittedName>
        <fullName evidence="6">Podospora anserina S mat+ genomic DNA chromosome 3, supercontig 3</fullName>
    </submittedName>
</protein>
<dbReference type="EMBL" id="FO904938">
    <property type="protein sequence ID" value="CDP27667.1"/>
    <property type="molecule type" value="Genomic_DNA"/>
</dbReference>
<reference evidence="8" key="3">
    <citation type="journal article" date="2014" name="Genetics">
        <title>Maintaining two mating types: Structure of the mating type locus and its role in heterokaryosis in Podospora anserina.</title>
        <authorList>
            <person name="Grognet P."/>
            <person name="Bidard F."/>
            <person name="Kuchly C."/>
            <person name="Tong L.C.H."/>
            <person name="Coppin E."/>
            <person name="Benkhali J.A."/>
            <person name="Couloux A."/>
            <person name="Wincker P."/>
            <person name="Debuchy R."/>
            <person name="Silar P."/>
        </authorList>
    </citation>
    <scope>GENOME REANNOTATION</scope>
    <source>
        <strain evidence="8">S / ATCC MYA-4624 / DSM 980 / FGSC 10383</strain>
    </source>
</reference>
<gene>
    <name evidence="6" type="ORF">PODANS_3_10900</name>
</gene>
<feature type="transmembrane region" description="Helical" evidence="5">
    <location>
        <begin position="349"/>
        <end position="373"/>
    </location>
</feature>
<reference evidence="7" key="4">
    <citation type="submission" date="2015-04" db="EMBL/GenBank/DDBJ databases">
        <title>Maintaining two mating types: Structure of the mating type locus and its role in heterokaryosis in Podospora anserina.</title>
        <authorList>
            <person name="Grognet P."/>
            <person name="Bidard F."/>
            <person name="Kuchly C."/>
            <person name="Chan Ho Tong L."/>
            <person name="Coppin E."/>
            <person name="Ait Benkhali J."/>
            <person name="Couloux A."/>
            <person name="Wincker P."/>
            <person name="Debuchy R."/>
            <person name="Silar P."/>
        </authorList>
    </citation>
    <scope>NUCLEOTIDE SEQUENCE</scope>
</reference>
<feature type="transmembrane region" description="Helical" evidence="5">
    <location>
        <begin position="143"/>
        <end position="161"/>
    </location>
</feature>
<dbReference type="InterPro" id="IPR036259">
    <property type="entry name" value="MFS_trans_sf"/>
</dbReference>
<evidence type="ECO:0000256" key="5">
    <source>
        <dbReference type="SAM" id="Phobius"/>
    </source>
</evidence>
<feature type="transmembrane region" description="Helical" evidence="5">
    <location>
        <begin position="385"/>
        <end position="403"/>
    </location>
</feature>
<feature type="transmembrane region" description="Helical" evidence="5">
    <location>
        <begin position="58"/>
        <end position="77"/>
    </location>
</feature>
<dbReference type="PANTHER" id="PTHR23294">
    <property type="entry name" value="ET TRANSLATION PRODUCT-RELATED"/>
    <property type="match status" value="1"/>
</dbReference>
<evidence type="ECO:0000313" key="7">
    <source>
        <dbReference type="EMBL" id="CDP27667.1"/>
    </source>
</evidence>
<dbReference type="VEuPathDB" id="FungiDB:PODANS_3_10900"/>
<accession>B2ACZ8</accession>
<reference evidence="6 8" key="1">
    <citation type="journal article" date="2008" name="Genome Biol.">
        <title>The genome sequence of the model ascomycete fungus Podospora anserina.</title>
        <authorList>
            <person name="Espagne E."/>
            <person name="Lespinet O."/>
            <person name="Malagnac F."/>
            <person name="Da Silva C."/>
            <person name="Jaillon O."/>
            <person name="Porcel B.M."/>
            <person name="Couloux A."/>
            <person name="Aury J.-M."/>
            <person name="Segurens B."/>
            <person name="Poulain J."/>
            <person name="Anthouard V."/>
            <person name="Grossetete S."/>
            <person name="Khalili H."/>
            <person name="Coppin E."/>
            <person name="Dequard-Chablat M."/>
            <person name="Picard M."/>
            <person name="Contamine V."/>
            <person name="Arnaise S."/>
            <person name="Bourdais A."/>
            <person name="Berteaux-Lecellier V."/>
            <person name="Gautheret D."/>
            <person name="de Vries R.P."/>
            <person name="Battaglia E."/>
            <person name="Coutinho P.M."/>
            <person name="Danchin E.G.J."/>
            <person name="Henrissat B."/>
            <person name="El Khoury R."/>
            <person name="Sainsard-Chanet A."/>
            <person name="Boivin A."/>
            <person name="Pinan-Lucarre B."/>
            <person name="Sellem C.H."/>
            <person name="Debuchy R."/>
            <person name="Wincker P."/>
            <person name="Weissenbach J."/>
            <person name="Silar P."/>
        </authorList>
    </citation>
    <scope>NUCLEOTIDE SEQUENCE [LARGE SCALE GENOMIC DNA]</scope>
    <source>
        <strain evidence="8">S / ATCC MYA-4624 / DSM 980 / FGSC 10383</strain>
        <strain evidence="6">S mat+</strain>
    </source>
</reference>
<dbReference type="GeneID" id="6187574"/>
<feature type="transmembrane region" description="Helical" evidence="5">
    <location>
        <begin position="301"/>
        <end position="320"/>
    </location>
</feature>
<dbReference type="EMBL" id="CU633453">
    <property type="protein sequence ID" value="CAP61313.1"/>
    <property type="molecule type" value="Genomic_DNA"/>
</dbReference>
<feature type="transmembrane region" description="Helical" evidence="5">
    <location>
        <begin position="12"/>
        <end position="38"/>
    </location>
</feature>
<keyword evidence="3 5" id="KW-1133">Transmembrane helix</keyword>
<evidence type="ECO:0000256" key="1">
    <source>
        <dbReference type="ARBA" id="ARBA00004141"/>
    </source>
</evidence>
<sequence>MYKGFRLGKSEVWFASPIVQLLMVAMVCFLCPGMFNALTGLGAAGQVDPGAQNDANTALYSTFAVVAFFSGTVTNIFGVKPTLAFGTLGYCIYAASFLSYNHNQNRGFVVFAGAFLGICAGLLWTAQGTIMMSYPSEDKKGRYISWFWIIFNLGAVIGSLVPLGQNIDAIGATAVNDGTYIGFIVLMLIGAALALLLCNARSVIRHDGSKVILMKNPSWKTEIKGLVETITLAPWVILLFPMFFASNIFYTYQLNDMNLQFNTRARTLNGLLYWTSQIIGASIFGYALDITRFRRSVRAKASLVVLFSLTFVIWGGGWAWQKQQVPREILEDESLEHRRIDWQDGGEKYIGPMFLFMFYGFYDAAWQTCIYWYMGALSNSGRKAANLAGFYKGIQSAGAAVFWRLDGLKTPFNTIFGVTWGLLAAALLFAAPVIWLKVKDTVTAEEDLKFSDETIADVRATTDASREAA</sequence>
<dbReference type="RefSeq" id="XP_001903538.1">
    <property type="nucleotide sequence ID" value="XM_001903503.1"/>
</dbReference>
<name>B2ACZ8_PODAN</name>
<feature type="transmembrane region" description="Helical" evidence="5">
    <location>
        <begin position="270"/>
        <end position="289"/>
    </location>
</feature>
<dbReference type="OrthoDB" id="196103at2759"/>
<dbReference type="PANTHER" id="PTHR23294:SF59">
    <property type="entry name" value="UNC93-LIKE PROTEIN C922.05C"/>
    <property type="match status" value="1"/>
</dbReference>
<dbReference type="GO" id="GO:0016020">
    <property type="term" value="C:membrane"/>
    <property type="evidence" value="ECO:0007669"/>
    <property type="project" value="UniProtKB-SubCell"/>
</dbReference>
<dbReference type="FunFam" id="1.20.1250.20:FF:000726">
    <property type="entry name" value="DUF895 domain membrane protein"/>
    <property type="match status" value="1"/>
</dbReference>
<evidence type="ECO:0000313" key="8">
    <source>
        <dbReference type="Proteomes" id="UP000001197"/>
    </source>
</evidence>